<comment type="caution">
    <text evidence="2">The sequence shown here is derived from an EMBL/GenBank/DDBJ whole genome shotgun (WGS) entry which is preliminary data.</text>
</comment>
<reference evidence="2 3" key="1">
    <citation type="journal article" date="2022" name="bioRxiv">
        <title>Genomics of Preaxostyla Flagellates Illuminates Evolutionary Transitions and the Path Towards Mitochondrial Loss.</title>
        <authorList>
            <person name="Novak L.V.F."/>
            <person name="Treitli S.C."/>
            <person name="Pyrih J."/>
            <person name="Halakuc P."/>
            <person name="Pipaliya S.V."/>
            <person name="Vacek V."/>
            <person name="Brzon O."/>
            <person name="Soukal P."/>
            <person name="Eme L."/>
            <person name="Dacks J.B."/>
            <person name="Karnkowska A."/>
            <person name="Elias M."/>
            <person name="Hampl V."/>
        </authorList>
    </citation>
    <scope>NUCLEOTIDE SEQUENCE [LARGE SCALE GENOMIC DNA]</scope>
    <source>
        <strain evidence="2">NAU3</strain>
        <tissue evidence="2">Gut</tissue>
    </source>
</reference>
<evidence type="ECO:0000313" key="3">
    <source>
        <dbReference type="Proteomes" id="UP001281761"/>
    </source>
</evidence>
<feature type="region of interest" description="Disordered" evidence="1">
    <location>
        <begin position="46"/>
        <end position="156"/>
    </location>
</feature>
<dbReference type="EMBL" id="JARBJD010000576">
    <property type="protein sequence ID" value="KAK2940951.1"/>
    <property type="molecule type" value="Genomic_DNA"/>
</dbReference>
<protein>
    <submittedName>
        <fullName evidence="2">Uncharacterized protein</fullName>
    </submittedName>
</protein>
<dbReference type="Proteomes" id="UP001281761">
    <property type="component" value="Unassembled WGS sequence"/>
</dbReference>
<gene>
    <name evidence="2" type="ORF">BLNAU_24139</name>
</gene>
<organism evidence="2 3">
    <name type="scientific">Blattamonas nauphoetae</name>
    <dbReference type="NCBI Taxonomy" id="2049346"/>
    <lineage>
        <taxon>Eukaryota</taxon>
        <taxon>Metamonada</taxon>
        <taxon>Preaxostyla</taxon>
        <taxon>Oxymonadida</taxon>
        <taxon>Blattamonas</taxon>
    </lineage>
</organism>
<accession>A0ABQ9WNA9</accession>
<proteinExistence type="predicted"/>
<name>A0ABQ9WNA9_9EUKA</name>
<sequence>MQSVVGRWNVIKTSADADFDETEFRDERVSSFILSSHDYTLDLHGNPITHTKKIPQKTPQTRARHSFPVQRDGRSQVRVGTPQTDTHPFPVRLDTCHHSTNSQHAGNVPRLASRPVSQRALAISSPSLPRGHVSSEAEEGQATDLTTQLQDEEDDENFDAMDEFRQFSLQK</sequence>
<evidence type="ECO:0000256" key="1">
    <source>
        <dbReference type="SAM" id="MobiDB-lite"/>
    </source>
</evidence>
<evidence type="ECO:0000313" key="2">
    <source>
        <dbReference type="EMBL" id="KAK2940951.1"/>
    </source>
</evidence>
<keyword evidence="3" id="KW-1185">Reference proteome</keyword>